<dbReference type="PANTHER" id="PTHR30290:SF38">
    <property type="entry name" value="D,D-DIPEPTIDE-BINDING PERIPLASMIC PROTEIN DDPA-RELATED"/>
    <property type="match status" value="1"/>
</dbReference>
<dbReference type="PANTHER" id="PTHR30290">
    <property type="entry name" value="PERIPLASMIC BINDING COMPONENT OF ABC TRANSPORTER"/>
    <property type="match status" value="1"/>
</dbReference>
<dbReference type="GO" id="GO:1904680">
    <property type="term" value="F:peptide transmembrane transporter activity"/>
    <property type="evidence" value="ECO:0007669"/>
    <property type="project" value="TreeGrafter"/>
</dbReference>
<evidence type="ECO:0000259" key="2">
    <source>
        <dbReference type="Pfam" id="PF00496"/>
    </source>
</evidence>
<evidence type="ECO:0000256" key="1">
    <source>
        <dbReference type="ARBA" id="ARBA00022729"/>
    </source>
</evidence>
<reference evidence="3 4" key="1">
    <citation type="submission" date="2016-10" db="EMBL/GenBank/DDBJ databases">
        <title>Genome sequence of Rothia aeria strain JCM11412.</title>
        <authorList>
            <person name="Nambu T."/>
        </authorList>
    </citation>
    <scope>NUCLEOTIDE SEQUENCE [LARGE SCALE GENOMIC DNA]</scope>
    <source>
        <strain evidence="3 4">JCM 11412</strain>
    </source>
</reference>
<organism evidence="3 4">
    <name type="scientific">Rothia aeria</name>
    <dbReference type="NCBI Taxonomy" id="172042"/>
    <lineage>
        <taxon>Bacteria</taxon>
        <taxon>Bacillati</taxon>
        <taxon>Actinomycetota</taxon>
        <taxon>Actinomycetes</taxon>
        <taxon>Micrococcales</taxon>
        <taxon>Micrococcaceae</taxon>
        <taxon>Rothia</taxon>
    </lineage>
</organism>
<feature type="domain" description="Solute-binding protein family 5" evidence="2">
    <location>
        <begin position="6"/>
        <end position="166"/>
    </location>
</feature>
<accession>A0A2Z5R2K5</accession>
<dbReference type="Gene3D" id="3.10.105.10">
    <property type="entry name" value="Dipeptide-binding Protein, Domain 3"/>
    <property type="match status" value="1"/>
</dbReference>
<proteinExistence type="predicted"/>
<keyword evidence="4" id="KW-1185">Reference proteome</keyword>
<dbReference type="Proteomes" id="UP000250241">
    <property type="component" value="Chromosome"/>
</dbReference>
<dbReference type="InterPro" id="IPR039424">
    <property type="entry name" value="SBP_5"/>
</dbReference>
<dbReference type="SUPFAM" id="SSF53850">
    <property type="entry name" value="Periplasmic binding protein-like II"/>
    <property type="match status" value="1"/>
</dbReference>
<dbReference type="Pfam" id="PF00496">
    <property type="entry name" value="SBP_bac_5"/>
    <property type="match status" value="1"/>
</dbReference>
<dbReference type="GO" id="GO:0015833">
    <property type="term" value="P:peptide transport"/>
    <property type="evidence" value="ECO:0007669"/>
    <property type="project" value="TreeGrafter"/>
</dbReference>
<dbReference type="EMBL" id="AP017895">
    <property type="protein sequence ID" value="BAV87129.1"/>
    <property type="molecule type" value="Genomic_DNA"/>
</dbReference>
<evidence type="ECO:0000313" key="3">
    <source>
        <dbReference type="EMBL" id="BAV87129.1"/>
    </source>
</evidence>
<keyword evidence="1" id="KW-0732">Signal</keyword>
<protein>
    <submittedName>
        <fullName evidence="3">Extracellular solute-binding protein</fullName>
    </submittedName>
</protein>
<gene>
    <name evidence="3" type="ORF">RA11412_0830</name>
</gene>
<name>A0A2Z5R2K5_9MICC</name>
<dbReference type="KEGG" id="raj:RA11412_0830"/>
<sequence>MNPKRIEDAKVRKAIFLGIDRKALSNIAFQNLPYEEDPSGSMLHLPFEEYYEDNFPKADGDAKSAAQKLLEEAGYTKDGEYYAKGGKQLRYKITVFGDDPSKSSMARSFAQTMKEIGINFEVETRGSAEFSKVTGSKEYDIIVSGFSLSGADGTAATKQFYYSKENDGVGNAEIDAMIEKMAVIKDDAERNKMCNQIEKKHMAEVSTIGTVFNGPDLMVCKKELANYGPTLFKPIEWEKVGWLK</sequence>
<evidence type="ECO:0000313" key="4">
    <source>
        <dbReference type="Proteomes" id="UP000250241"/>
    </source>
</evidence>
<dbReference type="AlphaFoldDB" id="A0A2Z5R2K5"/>
<dbReference type="InterPro" id="IPR000914">
    <property type="entry name" value="SBP_5_dom"/>
</dbReference>